<dbReference type="PANTHER" id="PTHR12532">
    <property type="entry name" value="TRANSLATIONAL ACTIVATOR OF CYTOCHROME C OXIDASE 1"/>
    <property type="match status" value="1"/>
</dbReference>
<dbReference type="NCBIfam" id="TIGR01033">
    <property type="entry name" value="YebC/PmpR family DNA-binding transcriptional regulator"/>
    <property type="match status" value="1"/>
</dbReference>
<dbReference type="GO" id="GO:0006355">
    <property type="term" value="P:regulation of DNA-templated transcription"/>
    <property type="evidence" value="ECO:0007669"/>
    <property type="project" value="UniProtKB-UniRule"/>
</dbReference>
<comment type="subcellular location">
    <subcellularLocation>
        <location evidence="6">Cytoplasm</location>
    </subcellularLocation>
</comment>
<proteinExistence type="inferred from homology"/>
<comment type="similarity">
    <text evidence="1 6">Belongs to the TACO1 family.</text>
</comment>
<evidence type="ECO:0000259" key="8">
    <source>
        <dbReference type="Pfam" id="PF01709"/>
    </source>
</evidence>
<accession>A0A0M4FR81</accession>
<evidence type="ECO:0000256" key="6">
    <source>
        <dbReference type="HAMAP-Rule" id="MF_00693"/>
    </source>
</evidence>
<dbReference type="NCBIfam" id="NF001030">
    <property type="entry name" value="PRK00110.1"/>
    <property type="match status" value="1"/>
</dbReference>
<evidence type="ECO:0000256" key="2">
    <source>
        <dbReference type="ARBA" id="ARBA00022490"/>
    </source>
</evidence>
<protein>
    <recommendedName>
        <fullName evidence="6">Probable transcriptional regulatory protein AM592_09635</fullName>
    </recommendedName>
</protein>
<dbReference type="PANTHER" id="PTHR12532:SF6">
    <property type="entry name" value="TRANSCRIPTIONAL REGULATORY PROTEIN YEBC-RELATED"/>
    <property type="match status" value="1"/>
</dbReference>
<feature type="domain" description="TACO1/YebC-like second and third" evidence="8">
    <location>
        <begin position="82"/>
        <end position="239"/>
    </location>
</feature>
<evidence type="ECO:0000256" key="5">
    <source>
        <dbReference type="ARBA" id="ARBA00023163"/>
    </source>
</evidence>
<keyword evidence="5 6" id="KW-0804">Transcription</keyword>
<dbReference type="RefSeq" id="WP_053603605.1">
    <property type="nucleotide sequence ID" value="NZ_CP012600.1"/>
</dbReference>
<dbReference type="PATRIC" id="fig|1441095.3.peg.2121"/>
<dbReference type="Gene3D" id="3.30.70.980">
    <property type="match status" value="2"/>
</dbReference>
<feature type="domain" description="TACO1/YebC-like N-terminal" evidence="9">
    <location>
        <begin position="5"/>
        <end position="75"/>
    </location>
</feature>
<evidence type="ECO:0000256" key="1">
    <source>
        <dbReference type="ARBA" id="ARBA00008724"/>
    </source>
</evidence>
<dbReference type="STRING" id="1441095.AM592_09635"/>
<gene>
    <name evidence="10" type="ORF">AM592_09635</name>
</gene>
<dbReference type="GO" id="GO:0003677">
    <property type="term" value="F:DNA binding"/>
    <property type="evidence" value="ECO:0007669"/>
    <property type="project" value="UniProtKB-UniRule"/>
</dbReference>
<dbReference type="InterPro" id="IPR029072">
    <property type="entry name" value="YebC-like"/>
</dbReference>
<reference evidence="10 11" key="2">
    <citation type="journal article" date="2016" name="Int. J. Syst. Evol. Microbiol.">
        <title>Bacillus gobiensis sp. nov., isolated from a soil sample.</title>
        <authorList>
            <person name="Liu B."/>
            <person name="Liu G.H."/>
            <person name="Cetin S."/>
            <person name="Schumann P."/>
            <person name="Pan Z.Z."/>
            <person name="Chen Q.Q."/>
        </authorList>
    </citation>
    <scope>NUCLEOTIDE SEQUENCE [LARGE SCALE GENOMIC DNA]</scope>
    <source>
        <strain evidence="10 11">FJAT-4402</strain>
    </source>
</reference>
<dbReference type="InterPro" id="IPR049083">
    <property type="entry name" value="TACO1_YebC_N"/>
</dbReference>
<dbReference type="Pfam" id="PF01709">
    <property type="entry name" value="Transcrip_reg"/>
    <property type="match status" value="1"/>
</dbReference>
<dbReference type="AlphaFoldDB" id="A0A0M4FR81"/>
<reference evidence="11" key="1">
    <citation type="submission" date="2015-08" db="EMBL/GenBank/DDBJ databases">
        <title>Genome sequencing project for genomic taxonomy and phylogenomics of Bacillus-like bacteria.</title>
        <authorList>
            <person name="Liu B."/>
            <person name="Wang J."/>
            <person name="Zhu Y."/>
            <person name="Liu G."/>
            <person name="Chen Q."/>
            <person name="Chen Z."/>
            <person name="Lan J."/>
            <person name="Che J."/>
            <person name="Ge C."/>
            <person name="Shi H."/>
            <person name="Pan Z."/>
            <person name="Liu X."/>
        </authorList>
    </citation>
    <scope>NUCLEOTIDE SEQUENCE [LARGE SCALE GENOMIC DNA]</scope>
    <source>
        <strain evidence="11">FJAT-4402</strain>
    </source>
</reference>
<dbReference type="HAMAP" id="MF_00693">
    <property type="entry name" value="Transcrip_reg_TACO1"/>
    <property type="match status" value="1"/>
</dbReference>
<dbReference type="Pfam" id="PF20772">
    <property type="entry name" value="TACO1_YebC_N"/>
    <property type="match status" value="1"/>
</dbReference>
<keyword evidence="4 6" id="KW-0238">DNA-binding</keyword>
<dbReference type="FunFam" id="3.30.70.980:FF:000002">
    <property type="entry name" value="Probable transcriptional regulatory protein YebC"/>
    <property type="match status" value="1"/>
</dbReference>
<dbReference type="GO" id="GO:0005829">
    <property type="term" value="C:cytosol"/>
    <property type="evidence" value="ECO:0007669"/>
    <property type="project" value="TreeGrafter"/>
</dbReference>
<dbReference type="Gene3D" id="1.10.10.200">
    <property type="match status" value="1"/>
</dbReference>
<feature type="compositionally biased region" description="Basic residues" evidence="7">
    <location>
        <begin position="1"/>
        <end position="14"/>
    </location>
</feature>
<dbReference type="InterPro" id="IPR026564">
    <property type="entry name" value="Transcrip_reg_TACO1-like_dom3"/>
</dbReference>
<dbReference type="OrthoDB" id="9781053at2"/>
<dbReference type="Proteomes" id="UP000067625">
    <property type="component" value="Chromosome"/>
</dbReference>
<dbReference type="SUPFAM" id="SSF75625">
    <property type="entry name" value="YebC-like"/>
    <property type="match status" value="1"/>
</dbReference>
<dbReference type="InterPro" id="IPR048300">
    <property type="entry name" value="TACO1_YebC-like_2nd/3rd_dom"/>
</dbReference>
<evidence type="ECO:0000256" key="4">
    <source>
        <dbReference type="ARBA" id="ARBA00023125"/>
    </source>
</evidence>
<sequence length="241" mass="27119">MAGHSKWKNIQKRKNAQDSKRGKIFMKLAKEIYVAAKTAGTDPESNASLRLVIDKAKQSNMPNDNIERAIKKADGSKDNNSYEEITYEGYGPSGVAVMVKCLTDNKNRTATNVRTAFNKNGGSLGESGCVAYMFERKGYLAIERKGLNVDEDELMLEVIEAGAEELETSDESFEIYTEAEQFEQVKHTLEKNEYSLDSAEITMIPQTYTEVDEADSEKVEKLIDVLEDDDDVQEVYHNMEN</sequence>
<dbReference type="EMBL" id="CP012600">
    <property type="protein sequence ID" value="ALC81834.1"/>
    <property type="molecule type" value="Genomic_DNA"/>
</dbReference>
<evidence type="ECO:0000313" key="11">
    <source>
        <dbReference type="Proteomes" id="UP000067625"/>
    </source>
</evidence>
<name>A0A0M4FR81_9BACI</name>
<evidence type="ECO:0000256" key="3">
    <source>
        <dbReference type="ARBA" id="ARBA00023015"/>
    </source>
</evidence>
<keyword evidence="2 6" id="KW-0963">Cytoplasm</keyword>
<evidence type="ECO:0000256" key="7">
    <source>
        <dbReference type="SAM" id="MobiDB-lite"/>
    </source>
</evidence>
<evidence type="ECO:0000313" key="10">
    <source>
        <dbReference type="EMBL" id="ALC81834.1"/>
    </source>
</evidence>
<evidence type="ECO:0000259" key="9">
    <source>
        <dbReference type="Pfam" id="PF20772"/>
    </source>
</evidence>
<feature type="region of interest" description="Disordered" evidence="7">
    <location>
        <begin position="1"/>
        <end position="22"/>
    </location>
</feature>
<dbReference type="InterPro" id="IPR017856">
    <property type="entry name" value="Integrase-like_N"/>
</dbReference>
<dbReference type="NCBIfam" id="NF009044">
    <property type="entry name" value="PRK12378.1"/>
    <property type="match status" value="1"/>
</dbReference>
<dbReference type="InterPro" id="IPR002876">
    <property type="entry name" value="Transcrip_reg_TACO1-like"/>
</dbReference>
<keyword evidence="3 6" id="KW-0805">Transcription regulation</keyword>
<organism evidence="10 11">
    <name type="scientific">Bacillus gobiensis</name>
    <dbReference type="NCBI Taxonomy" id="1441095"/>
    <lineage>
        <taxon>Bacteria</taxon>
        <taxon>Bacillati</taxon>
        <taxon>Bacillota</taxon>
        <taxon>Bacilli</taxon>
        <taxon>Bacillales</taxon>
        <taxon>Bacillaceae</taxon>
        <taxon>Bacillus</taxon>
    </lineage>
</organism>
<dbReference type="FunFam" id="1.10.10.200:FF:000002">
    <property type="entry name" value="Probable transcriptional regulatory protein CLM62_37755"/>
    <property type="match status" value="1"/>
</dbReference>
<keyword evidence="11" id="KW-1185">Reference proteome</keyword>